<evidence type="ECO:0000256" key="5">
    <source>
        <dbReference type="SAM" id="Phobius"/>
    </source>
</evidence>
<name>A0A9E4DSB2_9ENTE</name>
<dbReference type="Pfam" id="PF16555">
    <property type="entry name" value="GramPos_pilinD1"/>
    <property type="match status" value="1"/>
</dbReference>
<keyword evidence="5" id="KW-0812">Transmembrane</keyword>
<dbReference type="NCBIfam" id="NF033902">
    <property type="entry name" value="iso_D2_wall_anc"/>
    <property type="match status" value="1"/>
</dbReference>
<evidence type="ECO:0000259" key="7">
    <source>
        <dbReference type="Pfam" id="PF00746"/>
    </source>
</evidence>
<keyword evidence="4" id="KW-0572">Peptidoglycan-anchor</keyword>
<dbReference type="InterPro" id="IPR019931">
    <property type="entry name" value="LPXTG_anchor"/>
</dbReference>
<feature type="domain" description="Gram-positive cocci surface proteins LPxTG" evidence="7">
    <location>
        <begin position="462"/>
        <end position="497"/>
    </location>
</feature>
<evidence type="ECO:0000256" key="1">
    <source>
        <dbReference type="ARBA" id="ARBA00022512"/>
    </source>
</evidence>
<dbReference type="NCBIfam" id="TIGR04226">
    <property type="entry name" value="RrgB_K2N_iso_D2"/>
    <property type="match status" value="1"/>
</dbReference>
<feature type="chain" id="PRO_5038998215" evidence="6">
    <location>
        <begin position="30"/>
        <end position="500"/>
    </location>
</feature>
<dbReference type="InterPro" id="IPR026466">
    <property type="entry name" value="Fim_isopep_form_D2_dom"/>
</dbReference>
<sequence length="500" mass="53177">MRTGRKLWKIMIVTLLLVPLFAGGISAFADTTPPPTTTDVTVHKRVFEDEMPEVKVNTGLEDATFGGTPLAGAGFTVYDVTAAYHAAIVGKTQAEAIDAVLALHNATPPTVFPVAKAEQLTVDPGGKTTFTGLPLISSGKDAAYLFVETTTPDSPTIIKKAAPFILAMPIYTAMGSAGQLNTDIHVYPKNVSAENIKEMTNVDVFGSVTINGKEYPNVQIGDVLNYKLTIQIPTNIGTRTSFVIKDTPGAGMAVANPENLVVTGLTSPTDYTVTISPTRNELTINLVPGSANVKALAGDALVITYNMVLTEDAVPDTIIKNNASIIINGTTTTQMTPPPGVVTGGKQFIKKDGQTDKALENAKFKAYRETEEGMEWATFTVNALGVNAFAGWVTDEADATEVTSAADGVIKITGLTQGTYFLKETVTPDGYVLLDEPQEFTVVYGGYGETEQLRQPILNVPKGLLPATGGTGIYAFLAIGSMMMLGAYIWFKRSKEQAEV</sequence>
<dbReference type="InterPro" id="IPR048052">
    <property type="entry name" value="FM1-like"/>
</dbReference>
<reference evidence="10" key="1">
    <citation type="journal article" date="2021" name="PeerJ">
        <title>Extensive microbial diversity within the chicken gut microbiome revealed by metagenomics and culture.</title>
        <authorList>
            <person name="Gilroy R."/>
            <person name="Ravi A."/>
            <person name="Getino M."/>
            <person name="Pursley I."/>
            <person name="Horton D.L."/>
            <person name="Alikhan N.F."/>
            <person name="Baker D."/>
            <person name="Gharbi K."/>
            <person name="Hall N."/>
            <person name="Watson M."/>
            <person name="Adriaenssens E.M."/>
            <person name="Foster-Nyarko E."/>
            <person name="Jarju S."/>
            <person name="Secka A."/>
            <person name="Antonio M."/>
            <person name="Oren A."/>
            <person name="Chaudhuri R.R."/>
            <person name="La Ragione R."/>
            <person name="Hildebrand F."/>
            <person name="Pallen M.J."/>
        </authorList>
    </citation>
    <scope>NUCLEOTIDE SEQUENCE</scope>
    <source>
        <strain evidence="10">150</strain>
    </source>
</reference>
<dbReference type="EMBL" id="JAJJVO010000133">
    <property type="protein sequence ID" value="MCC9274423.1"/>
    <property type="molecule type" value="Genomic_DNA"/>
</dbReference>
<feature type="domain" description="SpaA-like prealbumin fold" evidence="9">
    <location>
        <begin position="347"/>
        <end position="443"/>
    </location>
</feature>
<dbReference type="Pfam" id="PF17802">
    <property type="entry name" value="SpaA"/>
    <property type="match status" value="1"/>
</dbReference>
<organism evidence="10 11">
    <name type="scientific">Enterococcus aquimarinus</name>
    <dbReference type="NCBI Taxonomy" id="328396"/>
    <lineage>
        <taxon>Bacteria</taxon>
        <taxon>Bacillati</taxon>
        <taxon>Bacillota</taxon>
        <taxon>Bacilli</taxon>
        <taxon>Lactobacillales</taxon>
        <taxon>Enterococcaceae</taxon>
        <taxon>Enterococcus</taxon>
    </lineage>
</organism>
<feature type="signal peptide" evidence="6">
    <location>
        <begin position="1"/>
        <end position="29"/>
    </location>
</feature>
<dbReference type="Gene3D" id="2.60.40.740">
    <property type="match status" value="1"/>
</dbReference>
<evidence type="ECO:0000313" key="10">
    <source>
        <dbReference type="EMBL" id="MCC9274423.1"/>
    </source>
</evidence>
<gene>
    <name evidence="10" type="ORF">K8V42_09060</name>
</gene>
<dbReference type="InterPro" id="IPR032364">
    <property type="entry name" value="GramPos_pilinD1_N"/>
</dbReference>
<keyword evidence="5" id="KW-0472">Membrane</keyword>
<dbReference type="AlphaFoldDB" id="A0A9E4DSB2"/>
<evidence type="ECO:0000256" key="2">
    <source>
        <dbReference type="ARBA" id="ARBA00022525"/>
    </source>
</evidence>
<evidence type="ECO:0000256" key="6">
    <source>
        <dbReference type="SAM" id="SignalP"/>
    </source>
</evidence>
<evidence type="ECO:0000259" key="9">
    <source>
        <dbReference type="Pfam" id="PF17802"/>
    </source>
</evidence>
<evidence type="ECO:0000313" key="11">
    <source>
        <dbReference type="Proteomes" id="UP000813384"/>
    </source>
</evidence>
<dbReference type="InterPro" id="IPR041033">
    <property type="entry name" value="SpaA_PFL_dom_1"/>
</dbReference>
<dbReference type="Pfam" id="PF00746">
    <property type="entry name" value="Gram_pos_anchor"/>
    <property type="match status" value="1"/>
</dbReference>
<keyword evidence="5" id="KW-1133">Transmembrane helix</keyword>
<reference evidence="10" key="2">
    <citation type="submission" date="2021-11" db="EMBL/GenBank/DDBJ databases">
        <authorList>
            <person name="Gilroy R."/>
        </authorList>
    </citation>
    <scope>NUCLEOTIDE SEQUENCE</scope>
    <source>
        <strain evidence="10">150</strain>
    </source>
</reference>
<accession>A0A9E4DSB2</accession>
<feature type="domain" description="Gram-positive pilin subunit D1 N-terminal" evidence="8">
    <location>
        <begin position="36"/>
        <end position="191"/>
    </location>
</feature>
<dbReference type="InterPro" id="IPR013783">
    <property type="entry name" value="Ig-like_fold"/>
</dbReference>
<keyword evidence="1" id="KW-0134">Cell wall</keyword>
<evidence type="ECO:0000256" key="3">
    <source>
        <dbReference type="ARBA" id="ARBA00022729"/>
    </source>
</evidence>
<protein>
    <submittedName>
        <fullName evidence="10">SpaH/EbpB family LPXTG-anchored major pilin</fullName>
    </submittedName>
</protein>
<keyword evidence="2" id="KW-0964">Secreted</keyword>
<feature type="transmembrane region" description="Helical" evidence="5">
    <location>
        <begin position="472"/>
        <end position="491"/>
    </location>
</feature>
<dbReference type="NCBIfam" id="TIGR01167">
    <property type="entry name" value="LPXTG_anchor"/>
    <property type="match status" value="1"/>
</dbReference>
<proteinExistence type="predicted"/>
<evidence type="ECO:0000259" key="8">
    <source>
        <dbReference type="Pfam" id="PF16555"/>
    </source>
</evidence>
<dbReference type="Gene3D" id="2.60.40.10">
    <property type="entry name" value="Immunoglobulins"/>
    <property type="match status" value="2"/>
</dbReference>
<comment type="caution">
    <text evidence="10">The sequence shown here is derived from an EMBL/GenBank/DDBJ whole genome shotgun (WGS) entry which is preliminary data.</text>
</comment>
<keyword evidence="3 6" id="KW-0732">Signal</keyword>
<evidence type="ECO:0000256" key="4">
    <source>
        <dbReference type="ARBA" id="ARBA00023088"/>
    </source>
</evidence>
<dbReference type="Proteomes" id="UP000813384">
    <property type="component" value="Unassembled WGS sequence"/>
</dbReference>